<evidence type="ECO:0000256" key="2">
    <source>
        <dbReference type="ARBA" id="ARBA00007776"/>
    </source>
</evidence>
<gene>
    <name evidence="9" type="primary">mreD</name>
    <name evidence="9" type="ORF">CSX02_02310</name>
</gene>
<accession>A0A2G3E5M1</accession>
<proteinExistence type="inferred from homology"/>
<dbReference type="InterPro" id="IPR007227">
    <property type="entry name" value="Cell_shape_determining_MreD"/>
</dbReference>
<name>A0A2G3E5M1_9FIRM</name>
<dbReference type="InterPro" id="IPR017225">
    <property type="entry name" value="Cell_shape_determin_MreD_prd"/>
</dbReference>
<sequence length="175" mass="20302">MRLRRTIVVFIIIALCFLLQTTVFQALSFANISPNLLIIVVSSFGFMRGSREGMIIGFVCGLIADLFFGFYIGIYALLYLYTGFINGLFQKNFYPDDIKLPILLISGSDVICNLLIYFFLFLLRGRFQILYYLRAIILPELVYTLIVTIVLYFVLLKVNQWLEEKEKRSAKKFDL</sequence>
<keyword evidence="4 8" id="KW-0812">Transmembrane</keyword>
<evidence type="ECO:0000256" key="4">
    <source>
        <dbReference type="ARBA" id="ARBA00022692"/>
    </source>
</evidence>
<keyword evidence="6 8" id="KW-1133">Transmembrane helix</keyword>
<dbReference type="PIRSF" id="PIRSF037497">
    <property type="entry name" value="MreD_Clostridium/Treponema_prd"/>
    <property type="match status" value="1"/>
</dbReference>
<comment type="subcellular location">
    <subcellularLocation>
        <location evidence="1">Cell membrane</location>
        <topology evidence="1">Multi-pass membrane protein</topology>
    </subcellularLocation>
</comment>
<evidence type="ECO:0000256" key="1">
    <source>
        <dbReference type="ARBA" id="ARBA00004651"/>
    </source>
</evidence>
<organism evidence="9 10">
    <name type="scientific">Agathobacter ruminis</name>
    <dbReference type="NCBI Taxonomy" id="1712665"/>
    <lineage>
        <taxon>Bacteria</taxon>
        <taxon>Bacillati</taxon>
        <taxon>Bacillota</taxon>
        <taxon>Clostridia</taxon>
        <taxon>Lachnospirales</taxon>
        <taxon>Lachnospiraceae</taxon>
        <taxon>Agathobacter</taxon>
    </lineage>
</organism>
<evidence type="ECO:0000256" key="5">
    <source>
        <dbReference type="ARBA" id="ARBA00022960"/>
    </source>
</evidence>
<dbReference type="GO" id="GO:0005886">
    <property type="term" value="C:plasma membrane"/>
    <property type="evidence" value="ECO:0007669"/>
    <property type="project" value="UniProtKB-SubCell"/>
</dbReference>
<protein>
    <submittedName>
        <fullName evidence="9">Rod shape-determining protein MreD</fullName>
    </submittedName>
</protein>
<feature type="transmembrane region" description="Helical" evidence="8">
    <location>
        <begin position="129"/>
        <end position="155"/>
    </location>
</feature>
<dbReference type="NCBIfam" id="TIGR03426">
    <property type="entry name" value="shape_MreD"/>
    <property type="match status" value="1"/>
</dbReference>
<evidence type="ECO:0000256" key="7">
    <source>
        <dbReference type="ARBA" id="ARBA00023136"/>
    </source>
</evidence>
<reference evidence="9 10" key="1">
    <citation type="submission" date="2017-10" db="EMBL/GenBank/DDBJ databases">
        <title>Resolving the taxonomy of Roseburia spp., Eubacterium rectale and Agathobacter spp. through phylogenomic analysis.</title>
        <authorList>
            <person name="Sheridan P.O."/>
            <person name="Walker A.W."/>
            <person name="Duncan S.H."/>
            <person name="Scott K.P."/>
            <person name="Toole P.W.O."/>
            <person name="Luis P."/>
            <person name="Flint H.J."/>
        </authorList>
    </citation>
    <scope>NUCLEOTIDE SEQUENCE [LARGE SCALE GENOMIC DNA]</scope>
    <source>
        <strain evidence="9 10">JK623</strain>
    </source>
</reference>
<keyword evidence="7 8" id="KW-0472">Membrane</keyword>
<dbReference type="Gene3D" id="1.10.1760.20">
    <property type="match status" value="1"/>
</dbReference>
<dbReference type="RefSeq" id="WP_031545445.1">
    <property type="nucleotide sequence ID" value="NZ_JANSWH010000099.1"/>
</dbReference>
<dbReference type="AlphaFoldDB" id="A0A2G3E5M1"/>
<evidence type="ECO:0000256" key="3">
    <source>
        <dbReference type="ARBA" id="ARBA00022475"/>
    </source>
</evidence>
<comment type="caution">
    <text evidence="9">The sequence shown here is derived from an EMBL/GenBank/DDBJ whole genome shotgun (WGS) entry which is preliminary data.</text>
</comment>
<reference evidence="9 10" key="2">
    <citation type="submission" date="2017-10" db="EMBL/GenBank/DDBJ databases">
        <authorList>
            <person name="Banno H."/>
            <person name="Chua N.-H."/>
        </authorList>
    </citation>
    <scope>NUCLEOTIDE SEQUENCE [LARGE SCALE GENOMIC DNA]</scope>
    <source>
        <strain evidence="9 10">JK623</strain>
    </source>
</reference>
<evidence type="ECO:0000256" key="8">
    <source>
        <dbReference type="SAM" id="Phobius"/>
    </source>
</evidence>
<dbReference type="Proteomes" id="UP000224563">
    <property type="component" value="Unassembled WGS sequence"/>
</dbReference>
<keyword evidence="5" id="KW-0133">Cell shape</keyword>
<dbReference type="GO" id="GO:0008360">
    <property type="term" value="P:regulation of cell shape"/>
    <property type="evidence" value="ECO:0007669"/>
    <property type="project" value="UniProtKB-KW"/>
</dbReference>
<feature type="transmembrane region" description="Helical" evidence="8">
    <location>
        <begin position="54"/>
        <end position="81"/>
    </location>
</feature>
<dbReference type="EMBL" id="PDYG01000006">
    <property type="protein sequence ID" value="PHU38576.1"/>
    <property type="molecule type" value="Genomic_DNA"/>
</dbReference>
<evidence type="ECO:0000313" key="10">
    <source>
        <dbReference type="Proteomes" id="UP000224563"/>
    </source>
</evidence>
<dbReference type="Pfam" id="PF04093">
    <property type="entry name" value="MreD"/>
    <property type="match status" value="1"/>
</dbReference>
<evidence type="ECO:0000256" key="6">
    <source>
        <dbReference type="ARBA" id="ARBA00022989"/>
    </source>
</evidence>
<evidence type="ECO:0000313" key="9">
    <source>
        <dbReference type="EMBL" id="PHU38576.1"/>
    </source>
</evidence>
<feature type="transmembrane region" description="Helical" evidence="8">
    <location>
        <begin position="102"/>
        <end position="123"/>
    </location>
</feature>
<keyword evidence="3" id="KW-1003">Cell membrane</keyword>
<comment type="similarity">
    <text evidence="2">Belongs to the MreD family.</text>
</comment>
<keyword evidence="10" id="KW-1185">Reference proteome</keyword>